<accession>I4A2K0</accession>
<proteinExistence type="predicted"/>
<dbReference type="EMBL" id="CP003283">
    <property type="protein sequence ID" value="AFL98184.1"/>
    <property type="molecule type" value="Genomic_DNA"/>
</dbReference>
<organism evidence="1 2">
    <name type="scientific">Ornithobacterium rhinotracheale (strain ATCC 51463 / DSM 15997 / CCUG 23171 / CIP 104009 / LMG 9086)</name>
    <dbReference type="NCBI Taxonomy" id="867902"/>
    <lineage>
        <taxon>Bacteria</taxon>
        <taxon>Pseudomonadati</taxon>
        <taxon>Bacteroidota</taxon>
        <taxon>Flavobacteriia</taxon>
        <taxon>Flavobacteriales</taxon>
        <taxon>Weeksellaceae</taxon>
        <taxon>Ornithobacterium</taxon>
    </lineage>
</organism>
<dbReference type="eggNOG" id="ENOG5033AD3">
    <property type="taxonomic scope" value="Bacteria"/>
</dbReference>
<dbReference type="Gene3D" id="2.130.10.10">
    <property type="entry name" value="YVTN repeat-like/Quinoprotein amine dehydrogenase"/>
    <property type="match status" value="1"/>
</dbReference>
<evidence type="ECO:0000313" key="2">
    <source>
        <dbReference type="Proteomes" id="UP000006051"/>
    </source>
</evidence>
<sequence length="324" mass="37560">MIRKIEQIKGVDKILSLDKKVFIIGGDKSSKEICQISNEFNVSKSLEIIYRDKNDVLEIYDEEKDLFIEVDEKANYLIQSQTDKSLMLIFKAITDEFYIYNYKQNKAIDKYISDKNICIYSNNCVVVTKGLSYTKRNALDYFQLGEFNIPLWTYTCPEGRKIEGQLYEYEGVLVLSHRDNDFNISAVGLDINTGKKLWERVGTHTLGAKNKDKIYNFVSSHKDNRDYLQILDIKTGQLEEKTLTTNQKNDYIVWLSTYRDGKIYCSNLAHGCKLGVIDVESKELIVEFPLNLKDGVQIDAPVVTEDKIYILDSQEVLHIYEREI</sequence>
<dbReference type="RefSeq" id="WP_014791703.1">
    <property type="nucleotide sequence ID" value="NC_018016.1"/>
</dbReference>
<protein>
    <submittedName>
        <fullName evidence="1">Uncharacterized protein</fullName>
    </submittedName>
</protein>
<dbReference type="GeneID" id="97258644"/>
<keyword evidence="2" id="KW-1185">Reference proteome</keyword>
<dbReference type="STRING" id="867902.Ornrh_2051"/>
<dbReference type="InterPro" id="IPR011047">
    <property type="entry name" value="Quinoprotein_ADH-like_sf"/>
</dbReference>
<dbReference type="SUPFAM" id="SSF50998">
    <property type="entry name" value="Quinoprotein alcohol dehydrogenase-like"/>
    <property type="match status" value="1"/>
</dbReference>
<dbReference type="KEGG" id="orh:Ornrh_2051"/>
<dbReference type="AlphaFoldDB" id="I4A2K0"/>
<dbReference type="GeneID" id="71570095"/>
<reference evidence="1 2" key="1">
    <citation type="submission" date="2012-06" db="EMBL/GenBank/DDBJ databases">
        <title>The complete genome of Ornithobacterium rhinotracheale DSM 15997.</title>
        <authorList>
            <consortium name="US DOE Joint Genome Institute (JGI-PGF)"/>
            <person name="Lucas S."/>
            <person name="Copeland A."/>
            <person name="Lapidus A."/>
            <person name="Goodwin L."/>
            <person name="Pitluck S."/>
            <person name="Peters L."/>
            <person name="Mikhailova N."/>
            <person name="Teshima H."/>
            <person name="Kyrpides N."/>
            <person name="Mavromatis K."/>
            <person name="Pagani I."/>
            <person name="Ivanova N."/>
            <person name="Ovchinnikova G."/>
            <person name="Zeytun A."/>
            <person name="Detter J.C."/>
            <person name="Han C."/>
            <person name="Land M."/>
            <person name="Hauser L."/>
            <person name="Markowitz V."/>
            <person name="Cheng J.-F."/>
            <person name="Hugenholtz P."/>
            <person name="Woyke T."/>
            <person name="Wu D."/>
            <person name="Lang E."/>
            <person name="Kopitz M."/>
            <person name="Brambilla E."/>
            <person name="Klenk H.-P."/>
            <person name="Eisen J.A."/>
        </authorList>
    </citation>
    <scope>NUCLEOTIDE SEQUENCE [LARGE SCALE GENOMIC DNA]</scope>
    <source>
        <strain evidence="2">ATCC 51463 / DSM 15997 / CCUG 23171 / LMG 9086</strain>
    </source>
</reference>
<dbReference type="InterPro" id="IPR015943">
    <property type="entry name" value="WD40/YVTN_repeat-like_dom_sf"/>
</dbReference>
<name>I4A2K0_ORNRL</name>
<evidence type="ECO:0000313" key="1">
    <source>
        <dbReference type="EMBL" id="AFL98184.1"/>
    </source>
</evidence>
<dbReference type="Proteomes" id="UP000006051">
    <property type="component" value="Chromosome"/>
</dbReference>
<gene>
    <name evidence="1" type="ordered locus">Ornrh_2051</name>
</gene>
<dbReference type="HOGENOM" id="CLU_862839_0_0_10"/>